<dbReference type="RefSeq" id="WP_147850445.1">
    <property type="nucleotide sequence ID" value="NZ_VDUZ01000040.1"/>
</dbReference>
<evidence type="ECO:0000313" key="7">
    <source>
        <dbReference type="Proteomes" id="UP000321638"/>
    </source>
</evidence>
<evidence type="ECO:0000256" key="4">
    <source>
        <dbReference type="ARBA" id="ARBA00023163"/>
    </source>
</evidence>
<comment type="caution">
    <text evidence="6">The sequence shown here is derived from an EMBL/GenBank/DDBJ whole genome shotgun (WGS) entry which is preliminary data.</text>
</comment>
<dbReference type="OrthoDB" id="9812435at2"/>
<dbReference type="InterPro" id="IPR000847">
    <property type="entry name" value="LysR_HTH_N"/>
</dbReference>
<evidence type="ECO:0000259" key="5">
    <source>
        <dbReference type="PROSITE" id="PS50931"/>
    </source>
</evidence>
<dbReference type="GO" id="GO:0003700">
    <property type="term" value="F:DNA-binding transcription factor activity"/>
    <property type="evidence" value="ECO:0007669"/>
    <property type="project" value="InterPro"/>
</dbReference>
<dbReference type="InterPro" id="IPR058163">
    <property type="entry name" value="LysR-type_TF_proteobact-type"/>
</dbReference>
<dbReference type="SUPFAM" id="SSF53850">
    <property type="entry name" value="Periplasmic binding protein-like II"/>
    <property type="match status" value="1"/>
</dbReference>
<comment type="similarity">
    <text evidence="1">Belongs to the LysR transcriptional regulatory family.</text>
</comment>
<dbReference type="SUPFAM" id="SSF46785">
    <property type="entry name" value="Winged helix' DNA-binding domain"/>
    <property type="match status" value="1"/>
</dbReference>
<reference evidence="6 7" key="1">
    <citation type="submission" date="2019-06" db="EMBL/GenBank/DDBJ databases">
        <title>New taxonomy in bacterial strain CC-CFT640, isolated from vineyard.</title>
        <authorList>
            <person name="Lin S.-Y."/>
            <person name="Tsai C.-F."/>
            <person name="Young C.-C."/>
        </authorList>
    </citation>
    <scope>NUCLEOTIDE SEQUENCE [LARGE SCALE GENOMIC DNA]</scope>
    <source>
        <strain evidence="6 7">CC-CFT640</strain>
    </source>
</reference>
<evidence type="ECO:0000256" key="1">
    <source>
        <dbReference type="ARBA" id="ARBA00009437"/>
    </source>
</evidence>
<dbReference type="FunFam" id="3.40.190.290:FF:000001">
    <property type="entry name" value="Transcriptional regulator, LysR family"/>
    <property type="match status" value="1"/>
</dbReference>
<dbReference type="PRINTS" id="PR00039">
    <property type="entry name" value="HTHLYSR"/>
</dbReference>
<dbReference type="Gene3D" id="1.10.10.10">
    <property type="entry name" value="Winged helix-like DNA-binding domain superfamily/Winged helix DNA-binding domain"/>
    <property type="match status" value="1"/>
</dbReference>
<dbReference type="InterPro" id="IPR036388">
    <property type="entry name" value="WH-like_DNA-bd_sf"/>
</dbReference>
<dbReference type="Pfam" id="PF00126">
    <property type="entry name" value="HTH_1"/>
    <property type="match status" value="1"/>
</dbReference>
<evidence type="ECO:0000256" key="2">
    <source>
        <dbReference type="ARBA" id="ARBA00023015"/>
    </source>
</evidence>
<dbReference type="Pfam" id="PF03466">
    <property type="entry name" value="LysR_substrate"/>
    <property type="match status" value="1"/>
</dbReference>
<keyword evidence="3" id="KW-0238">DNA-binding</keyword>
<keyword evidence="4" id="KW-0804">Transcription</keyword>
<dbReference type="Gene3D" id="3.40.190.290">
    <property type="match status" value="1"/>
</dbReference>
<dbReference type="PANTHER" id="PTHR30537">
    <property type="entry name" value="HTH-TYPE TRANSCRIPTIONAL REGULATOR"/>
    <property type="match status" value="1"/>
</dbReference>
<dbReference type="PROSITE" id="PS50931">
    <property type="entry name" value="HTH_LYSR"/>
    <property type="match status" value="1"/>
</dbReference>
<dbReference type="PANTHER" id="PTHR30537:SF5">
    <property type="entry name" value="HTH-TYPE TRANSCRIPTIONAL ACTIVATOR TTDR-RELATED"/>
    <property type="match status" value="1"/>
</dbReference>
<name>A0A5C8PEW1_9HYPH</name>
<evidence type="ECO:0000313" key="6">
    <source>
        <dbReference type="EMBL" id="TXL71686.1"/>
    </source>
</evidence>
<sequence length="302" mass="33118">MAMDRIGDMTAFVKVVEANGFSAAAPQLGLTPSAISKLITRLEERLGVRLFNRTTRKLALTEAGEAFYRDAARIVSDVEAAEAAIGQRGGEARGLLKVTTSLAFGSHQILPLVPEFLKLHPGVELDLSFTDRVVDLVQEGFDVAFRIGVLADSSFVARKIGADRRVVVAAPAYLAAHGEPLHPADLSGHNCLGFRDRMHMNRWPFVIDGELREVQVRGNCRADDGDMLYHLAEAGVGVVRLTRLTVAKAIREGRLRQVLTPFTPDDAVPIHAVYPHRRLLPPKVTAFVDFLSAKFDPPPWEL</sequence>
<gene>
    <name evidence="6" type="ORF">FHP25_28765</name>
</gene>
<organism evidence="6 7">
    <name type="scientific">Vineibacter terrae</name>
    <dbReference type="NCBI Taxonomy" id="2586908"/>
    <lineage>
        <taxon>Bacteria</taxon>
        <taxon>Pseudomonadati</taxon>
        <taxon>Pseudomonadota</taxon>
        <taxon>Alphaproteobacteria</taxon>
        <taxon>Hyphomicrobiales</taxon>
        <taxon>Vineibacter</taxon>
    </lineage>
</organism>
<dbReference type="GO" id="GO:0006351">
    <property type="term" value="P:DNA-templated transcription"/>
    <property type="evidence" value="ECO:0007669"/>
    <property type="project" value="TreeGrafter"/>
</dbReference>
<dbReference type="EMBL" id="VDUZ01000040">
    <property type="protein sequence ID" value="TXL71686.1"/>
    <property type="molecule type" value="Genomic_DNA"/>
</dbReference>
<dbReference type="InterPro" id="IPR036390">
    <property type="entry name" value="WH_DNA-bd_sf"/>
</dbReference>
<dbReference type="InterPro" id="IPR005119">
    <property type="entry name" value="LysR_subst-bd"/>
</dbReference>
<dbReference type="FunFam" id="1.10.10.10:FF:000001">
    <property type="entry name" value="LysR family transcriptional regulator"/>
    <property type="match status" value="1"/>
</dbReference>
<proteinExistence type="inferred from homology"/>
<feature type="domain" description="HTH lysR-type" evidence="5">
    <location>
        <begin position="4"/>
        <end position="61"/>
    </location>
</feature>
<evidence type="ECO:0000256" key="3">
    <source>
        <dbReference type="ARBA" id="ARBA00023125"/>
    </source>
</evidence>
<protein>
    <submittedName>
        <fullName evidence="6">LysR family transcriptional regulator</fullName>
    </submittedName>
</protein>
<accession>A0A5C8PEW1</accession>
<keyword evidence="2" id="KW-0805">Transcription regulation</keyword>
<keyword evidence="7" id="KW-1185">Reference proteome</keyword>
<dbReference type="AlphaFoldDB" id="A0A5C8PEW1"/>
<dbReference type="Proteomes" id="UP000321638">
    <property type="component" value="Unassembled WGS sequence"/>
</dbReference>
<dbReference type="GO" id="GO:0043565">
    <property type="term" value="F:sequence-specific DNA binding"/>
    <property type="evidence" value="ECO:0007669"/>
    <property type="project" value="TreeGrafter"/>
</dbReference>
<dbReference type="CDD" id="cd08422">
    <property type="entry name" value="PBP2_CrgA_like"/>
    <property type="match status" value="1"/>
</dbReference>